<reference evidence="7" key="2">
    <citation type="submission" date="2023-07" db="EMBL/GenBank/DDBJ databases">
        <authorList>
            <person name="Shen H."/>
        </authorList>
    </citation>
    <scope>NUCLEOTIDE SEQUENCE</scope>
    <source>
        <strain evidence="7">TNR-22</strain>
    </source>
</reference>
<dbReference type="Proteomes" id="UP001174932">
    <property type="component" value="Unassembled WGS sequence"/>
</dbReference>
<keyword evidence="3 5" id="KW-1133">Transmembrane helix</keyword>
<dbReference type="EMBL" id="JAUOZU010000007">
    <property type="protein sequence ID" value="MDO6964331.1"/>
    <property type="molecule type" value="Genomic_DNA"/>
</dbReference>
<dbReference type="RefSeq" id="WP_304376251.1">
    <property type="nucleotide sequence ID" value="NZ_JAUOZU010000007.1"/>
</dbReference>
<feature type="transmembrane region" description="Helical" evidence="5">
    <location>
        <begin position="35"/>
        <end position="54"/>
    </location>
</feature>
<evidence type="ECO:0000256" key="3">
    <source>
        <dbReference type="ARBA" id="ARBA00022989"/>
    </source>
</evidence>
<evidence type="ECO:0000259" key="6">
    <source>
        <dbReference type="Pfam" id="PF07298"/>
    </source>
</evidence>
<dbReference type="Pfam" id="PF07298">
    <property type="entry name" value="NnrU"/>
    <property type="match status" value="1"/>
</dbReference>
<feature type="transmembrane region" description="Helical" evidence="5">
    <location>
        <begin position="66"/>
        <end position="92"/>
    </location>
</feature>
<proteinExistence type="predicted"/>
<dbReference type="InterPro" id="IPR009915">
    <property type="entry name" value="NnrU_dom"/>
</dbReference>
<feature type="transmembrane region" description="Helical" evidence="5">
    <location>
        <begin position="161"/>
        <end position="179"/>
    </location>
</feature>
<keyword evidence="4 5" id="KW-0472">Membrane</keyword>
<evidence type="ECO:0000256" key="5">
    <source>
        <dbReference type="SAM" id="Phobius"/>
    </source>
</evidence>
<evidence type="ECO:0000256" key="2">
    <source>
        <dbReference type="ARBA" id="ARBA00022692"/>
    </source>
</evidence>
<comment type="subcellular location">
    <subcellularLocation>
        <location evidence="1">Membrane</location>
        <topology evidence="1">Multi-pass membrane protein</topology>
    </subcellularLocation>
</comment>
<organism evidence="7 8">
    <name type="scientific">Rhizobium alvei</name>
    <dbReference type="NCBI Taxonomy" id="1132659"/>
    <lineage>
        <taxon>Bacteria</taxon>
        <taxon>Pseudomonadati</taxon>
        <taxon>Pseudomonadota</taxon>
        <taxon>Alphaproteobacteria</taxon>
        <taxon>Hyphomicrobiales</taxon>
        <taxon>Rhizobiaceae</taxon>
        <taxon>Rhizobium/Agrobacterium group</taxon>
        <taxon>Rhizobium</taxon>
    </lineage>
</organism>
<keyword evidence="8" id="KW-1185">Reference proteome</keyword>
<evidence type="ECO:0000313" key="8">
    <source>
        <dbReference type="Proteomes" id="UP001174932"/>
    </source>
</evidence>
<keyword evidence="2 5" id="KW-0812">Transmembrane</keyword>
<feature type="transmembrane region" description="Helical" evidence="5">
    <location>
        <begin position="112"/>
        <end position="140"/>
    </location>
</feature>
<evidence type="ECO:0000313" key="7">
    <source>
        <dbReference type="EMBL" id="MDO6964331.1"/>
    </source>
</evidence>
<gene>
    <name evidence="7" type="ORF">Q4481_10205</name>
</gene>
<protein>
    <submittedName>
        <fullName evidence="7">NnrU family protein</fullName>
    </submittedName>
</protein>
<evidence type="ECO:0000256" key="4">
    <source>
        <dbReference type="ARBA" id="ARBA00023136"/>
    </source>
</evidence>
<sequence length="194" mass="21410">MALFVAGLILFIGLHLMRVLAPGLRENLIARFGKTVFQAVHGILSIVFLALLAYGFGEARQETDILYVPPVFTAHITLLLMLFAAIIFASGLMPAGYIKTYTKFPVTLSVKIWAFAHLLANGETVQVILFAAFLAWAVVLRISYKRRVASGDIALPVYKSWIWDIAALVIGAAFYLAMFKGLHEWLIGVPVLVM</sequence>
<accession>A0ABT8YL37</accession>
<feature type="domain" description="NnrU" evidence="6">
    <location>
        <begin position="4"/>
        <end position="190"/>
    </location>
</feature>
<reference evidence="7" key="1">
    <citation type="journal article" date="2015" name="Int. J. Syst. Evol. Microbiol.">
        <title>Rhizobium alvei sp. nov., isolated from a freshwater river.</title>
        <authorList>
            <person name="Sheu S.Y."/>
            <person name="Huang H.W."/>
            <person name="Young C.C."/>
            <person name="Chen W.M."/>
        </authorList>
    </citation>
    <scope>NUCLEOTIDE SEQUENCE</scope>
    <source>
        <strain evidence="7">TNR-22</strain>
    </source>
</reference>
<comment type="caution">
    <text evidence="7">The sequence shown here is derived from an EMBL/GenBank/DDBJ whole genome shotgun (WGS) entry which is preliminary data.</text>
</comment>
<name>A0ABT8YL37_9HYPH</name>
<evidence type="ECO:0000256" key="1">
    <source>
        <dbReference type="ARBA" id="ARBA00004141"/>
    </source>
</evidence>